<sequence>MSKPIVTVPASSTDLYQPEPFIINPNGEKAVDLLLGTDSAVNLAGLVRPGAEVGDELIIRLIRRASHISNGVDISNKATLTLKTLVPGSLQIDDNYLGFGRLSYFSFPAFSIEPNYFGPAIAIFRWTGTTWLQVVKQVPQAS</sequence>
<proteinExistence type="predicted"/>
<keyword evidence="2" id="KW-1185">Reference proteome</keyword>
<evidence type="ECO:0000313" key="1">
    <source>
        <dbReference type="EMBL" id="AXQ69798.1"/>
    </source>
</evidence>
<accession>A0A385EG15</accession>
<protein>
    <submittedName>
        <fullName evidence="1">Uncharacterized protein</fullName>
    </submittedName>
</protein>
<name>A0A385EG15_9CAUD</name>
<dbReference type="Proteomes" id="UP000259683">
    <property type="component" value="Segment"/>
</dbReference>
<reference evidence="1" key="1">
    <citation type="submission" date="2018-07" db="EMBL/GenBank/DDBJ databases">
        <authorList>
            <person name="Wilson K.M."/>
            <person name="Ely B."/>
        </authorList>
    </citation>
    <scope>NUCLEOTIDE SEQUENCE</scope>
</reference>
<reference evidence="1" key="2">
    <citation type="submission" date="2021-07" db="EMBL/GenBank/DDBJ databases">
        <title>Giant CbK-like Caulobacter bacteriophages have genetically divergent genomes.</title>
        <authorList>
            <person name="Wilson K."/>
            <person name="Ely B."/>
        </authorList>
    </citation>
    <scope>NUCLEOTIDE SEQUENCE</scope>
</reference>
<organism evidence="1 2">
    <name type="scientific">Caulobacter phage CcrSC</name>
    <dbReference type="NCBI Taxonomy" id="2283272"/>
    <lineage>
        <taxon>Viruses</taxon>
        <taxon>Duplodnaviria</taxon>
        <taxon>Heunggongvirae</taxon>
        <taxon>Uroviricota</taxon>
        <taxon>Caudoviricetes</taxon>
        <taxon>Jeanschmidtviridae</taxon>
        <taxon>Bertelyvirus</taxon>
        <taxon>Bertelyvirus SC</taxon>
    </lineage>
</organism>
<gene>
    <name evidence="1" type="ORF">CcrSC_gp216c</name>
</gene>
<evidence type="ECO:0000313" key="2">
    <source>
        <dbReference type="Proteomes" id="UP000259683"/>
    </source>
</evidence>
<dbReference type="EMBL" id="MH588547">
    <property type="protein sequence ID" value="AXQ69798.1"/>
    <property type="molecule type" value="Genomic_DNA"/>
</dbReference>